<protein>
    <submittedName>
        <fullName evidence="13">ATP-binding cassette sub-family A member 1</fullName>
    </submittedName>
</protein>
<evidence type="ECO:0000256" key="4">
    <source>
        <dbReference type="ARBA" id="ARBA00022692"/>
    </source>
</evidence>
<evidence type="ECO:0000256" key="1">
    <source>
        <dbReference type="ARBA" id="ARBA00004141"/>
    </source>
</evidence>
<evidence type="ECO:0000259" key="12">
    <source>
        <dbReference type="PROSITE" id="PS50893"/>
    </source>
</evidence>
<dbReference type="Gene3D" id="3.40.50.300">
    <property type="entry name" value="P-loop containing nucleotide triphosphate hydrolases"/>
    <property type="match status" value="1"/>
</dbReference>
<evidence type="ECO:0000256" key="8">
    <source>
        <dbReference type="ARBA" id="ARBA00022989"/>
    </source>
</evidence>
<dbReference type="InterPro" id="IPR017871">
    <property type="entry name" value="ABC_transporter-like_CS"/>
</dbReference>
<evidence type="ECO:0000256" key="11">
    <source>
        <dbReference type="SAM" id="Phobius"/>
    </source>
</evidence>
<dbReference type="InterPro" id="IPR003593">
    <property type="entry name" value="AAA+_ATPase"/>
</dbReference>
<feature type="transmembrane region" description="Helical" evidence="11">
    <location>
        <begin position="127"/>
        <end position="151"/>
    </location>
</feature>
<organism evidence="13 14">
    <name type="scientific">Takifugu flavidus</name>
    <name type="common">sansaifugu</name>
    <dbReference type="NCBI Taxonomy" id="433684"/>
    <lineage>
        <taxon>Eukaryota</taxon>
        <taxon>Metazoa</taxon>
        <taxon>Chordata</taxon>
        <taxon>Craniata</taxon>
        <taxon>Vertebrata</taxon>
        <taxon>Euteleostomi</taxon>
        <taxon>Actinopterygii</taxon>
        <taxon>Neopterygii</taxon>
        <taxon>Teleostei</taxon>
        <taxon>Neoteleostei</taxon>
        <taxon>Acanthomorphata</taxon>
        <taxon>Eupercaria</taxon>
        <taxon>Tetraodontiformes</taxon>
        <taxon>Tetradontoidea</taxon>
        <taxon>Tetraodontidae</taxon>
        <taxon>Takifugu</taxon>
    </lineage>
</organism>
<keyword evidence="5" id="KW-0677">Repeat</keyword>
<dbReference type="SMART" id="SM00382">
    <property type="entry name" value="AAA"/>
    <property type="match status" value="1"/>
</dbReference>
<dbReference type="InterPro" id="IPR003439">
    <property type="entry name" value="ABC_transporter-like_ATP-bd"/>
</dbReference>
<evidence type="ECO:0000313" key="14">
    <source>
        <dbReference type="Proteomes" id="UP000324091"/>
    </source>
</evidence>
<evidence type="ECO:0000313" key="13">
    <source>
        <dbReference type="EMBL" id="TWW63140.1"/>
    </source>
</evidence>
<dbReference type="InterPro" id="IPR013525">
    <property type="entry name" value="ABC2_TM"/>
</dbReference>
<feature type="region of interest" description="Disordered" evidence="10">
    <location>
        <begin position="1"/>
        <end position="24"/>
    </location>
</feature>
<feature type="region of interest" description="Disordered" evidence="10">
    <location>
        <begin position="749"/>
        <end position="775"/>
    </location>
</feature>
<comment type="subcellular location">
    <subcellularLocation>
        <location evidence="1">Membrane</location>
        <topology evidence="1">Multi-pass membrane protein</topology>
    </subcellularLocation>
</comment>
<proteinExistence type="inferred from homology"/>
<dbReference type="AlphaFoldDB" id="A0A5C6NB89"/>
<gene>
    <name evidence="13" type="ORF">D4764_03G0001480</name>
</gene>
<evidence type="ECO:0000256" key="9">
    <source>
        <dbReference type="ARBA" id="ARBA00023136"/>
    </source>
</evidence>
<keyword evidence="7 13" id="KW-0067">ATP-binding</keyword>
<dbReference type="SUPFAM" id="SSF52540">
    <property type="entry name" value="P-loop containing nucleoside triphosphate hydrolases"/>
    <property type="match status" value="1"/>
</dbReference>
<keyword evidence="4 11" id="KW-0812">Transmembrane</keyword>
<keyword evidence="3" id="KW-0813">Transport</keyword>
<feature type="transmembrane region" description="Helical" evidence="11">
    <location>
        <begin position="163"/>
        <end position="185"/>
    </location>
</feature>
<dbReference type="PROSITE" id="PS00211">
    <property type="entry name" value="ABC_TRANSPORTER_1"/>
    <property type="match status" value="1"/>
</dbReference>
<evidence type="ECO:0000256" key="7">
    <source>
        <dbReference type="ARBA" id="ARBA00022840"/>
    </source>
</evidence>
<dbReference type="GO" id="GO:0005524">
    <property type="term" value="F:ATP binding"/>
    <property type="evidence" value="ECO:0007669"/>
    <property type="project" value="UniProtKB-KW"/>
</dbReference>
<evidence type="ECO:0000256" key="2">
    <source>
        <dbReference type="ARBA" id="ARBA00008869"/>
    </source>
</evidence>
<dbReference type="InterPro" id="IPR026082">
    <property type="entry name" value="ABCA"/>
</dbReference>
<feature type="region of interest" description="Disordered" evidence="10">
    <location>
        <begin position="593"/>
        <end position="641"/>
    </location>
</feature>
<evidence type="ECO:0000256" key="10">
    <source>
        <dbReference type="SAM" id="MobiDB-lite"/>
    </source>
</evidence>
<feature type="compositionally biased region" description="Basic and acidic residues" evidence="10">
    <location>
        <begin position="755"/>
        <end position="765"/>
    </location>
</feature>
<reference evidence="13 14" key="1">
    <citation type="submission" date="2019-04" db="EMBL/GenBank/DDBJ databases">
        <title>Chromosome genome assembly for Takifugu flavidus.</title>
        <authorList>
            <person name="Xiao S."/>
        </authorList>
    </citation>
    <scope>NUCLEOTIDE SEQUENCE [LARGE SCALE GENOMIC DNA]</scope>
    <source>
        <strain evidence="13">HTHZ2018</strain>
        <tissue evidence="13">Muscle</tissue>
    </source>
</reference>
<sequence length="972" mass="107908">MEMDYARDNSGHAASPRPADEDKSELSVRMGAADFLFELSGRIIEPFDTSPSPCTLVKPRSGVRGRKYPYGGVIAMVMFLRSLARSLPLFMTLAWIYSVAMIVKGVVAEKEARLKETLRIMGMRNVIYWLSWAASFGLLLALSALFLTLILKYGGVLQYSDPSLIFVFLLVFCLTTITQCFLISVFFSKANLAAACGGLIYFALYLPYVLCYAWSDVMGFPAKVAVSVLSCVAFGYGCENFAKYEQQGVGIQWSNMSQSPEGGESYTFTLSIIMMLFDAALYWTLTWYIENVFPGQYGIPKPWYFPFTASYWCGTTPAMDDDPDLLKDAVAQSEYLEKPPPDVKAGVSIRNLVKIYKNGKKLAVDGLSVDFYQNHITSFLGHNGAGKTTTMSILTGLFPPTSGTALISGYDIRTDMDGVRRYLGMCPQHNVLFNELTVEEHVYFYARLKGCSRQQVALEMDQMIADVGLPHKRKELAKNLSGGMQRKLSVAIAFVGGSKIVILDEPTAGVDPYARRGIWELLLKYKQGRTIILSTHHMDEADILGDRIAIISHGKLRCCGSSLFLKKYFGRGYYLTLVRDGAAKMAAQRGGIIQDQAQEQRRSCSPDEGIGSRSWSPPDPTGRDRRHRVPPHVMKQQQENRQDMDFFVPLSERSPSRRVRPPGLTAVGQLVRRRVPEAVFLESVGQEITFVLPYSGARDGTFAQLFQDLDRAMSDLGLTSYGISDTTLEEIFLKVAEDTGVDASNHEGLVSRRSCRPDTADEAPAHRSGAAPPDPSGCLASKAIRDLLFSALKHHKDWKCDGAGAEPELLWLTCTSLPTGNGEKLSNKVEDLNRKAAVSGKGSRVITGLDLIRRQFLALFIKRFHYARRSRKGLVAQVVLPAVFVCLALVFSLIVPPFSEFPSLELQPWMYDLPQTTFYRGSRRPLRRLLAAAAAETNGIRLQRRIGGFLSARRRGRQSGRSAAHILNRAAT</sequence>
<evidence type="ECO:0000256" key="5">
    <source>
        <dbReference type="ARBA" id="ARBA00022737"/>
    </source>
</evidence>
<dbReference type="FunFam" id="3.40.50.300:FF:000264">
    <property type="entry name" value="ATP-binding cassette, sub-family A (ABC1), member 1"/>
    <property type="match status" value="1"/>
</dbReference>
<dbReference type="Pfam" id="PF12698">
    <property type="entry name" value="ABC2_membrane_3"/>
    <property type="match status" value="1"/>
</dbReference>
<evidence type="ECO:0000256" key="6">
    <source>
        <dbReference type="ARBA" id="ARBA00022741"/>
    </source>
</evidence>
<dbReference type="PROSITE" id="PS50893">
    <property type="entry name" value="ABC_TRANSPORTER_2"/>
    <property type="match status" value="1"/>
</dbReference>
<keyword evidence="6" id="KW-0547">Nucleotide-binding</keyword>
<dbReference type="GO" id="GO:0140359">
    <property type="term" value="F:ABC-type transporter activity"/>
    <property type="evidence" value="ECO:0007669"/>
    <property type="project" value="InterPro"/>
</dbReference>
<dbReference type="CDD" id="cd03263">
    <property type="entry name" value="ABC_subfamily_A"/>
    <property type="match status" value="1"/>
</dbReference>
<feature type="transmembrane region" description="Helical" evidence="11">
    <location>
        <begin position="266"/>
        <end position="289"/>
    </location>
</feature>
<dbReference type="GO" id="GO:0005319">
    <property type="term" value="F:lipid transporter activity"/>
    <property type="evidence" value="ECO:0007669"/>
    <property type="project" value="TreeGrafter"/>
</dbReference>
<dbReference type="Proteomes" id="UP000324091">
    <property type="component" value="Chromosome 3"/>
</dbReference>
<dbReference type="PANTHER" id="PTHR19229">
    <property type="entry name" value="ATP-BINDING CASSETTE TRANSPORTER SUBFAMILY A ABCA"/>
    <property type="match status" value="1"/>
</dbReference>
<dbReference type="InterPro" id="IPR027417">
    <property type="entry name" value="P-loop_NTPase"/>
</dbReference>
<dbReference type="GO" id="GO:0016020">
    <property type="term" value="C:membrane"/>
    <property type="evidence" value="ECO:0007669"/>
    <property type="project" value="UniProtKB-SubCell"/>
</dbReference>
<feature type="compositionally biased region" description="Basic and acidic residues" evidence="10">
    <location>
        <begin position="1"/>
        <end position="10"/>
    </location>
</feature>
<keyword evidence="9 11" id="KW-0472">Membrane</keyword>
<dbReference type="Pfam" id="PF00005">
    <property type="entry name" value="ABC_tran"/>
    <property type="match status" value="1"/>
</dbReference>
<feature type="transmembrane region" description="Helical" evidence="11">
    <location>
        <begin position="192"/>
        <end position="215"/>
    </location>
</feature>
<feature type="transmembrane region" description="Helical" evidence="11">
    <location>
        <begin position="90"/>
        <end position="107"/>
    </location>
</feature>
<dbReference type="GO" id="GO:0016887">
    <property type="term" value="F:ATP hydrolysis activity"/>
    <property type="evidence" value="ECO:0007669"/>
    <property type="project" value="InterPro"/>
</dbReference>
<comment type="similarity">
    <text evidence="2">Belongs to the ABC transporter superfamily. ABCA family.</text>
</comment>
<feature type="domain" description="ABC transporter" evidence="12">
    <location>
        <begin position="347"/>
        <end position="578"/>
    </location>
</feature>
<comment type="caution">
    <text evidence="13">The sequence shown here is derived from an EMBL/GenBank/DDBJ whole genome shotgun (WGS) entry which is preliminary data.</text>
</comment>
<dbReference type="PANTHER" id="PTHR19229:SF36">
    <property type="entry name" value="ATP-BINDING CASSETTE SUB-FAMILY A MEMBER 2"/>
    <property type="match status" value="1"/>
</dbReference>
<accession>A0A5C6NB89</accession>
<dbReference type="EMBL" id="RHFK02000016">
    <property type="protein sequence ID" value="TWW63140.1"/>
    <property type="molecule type" value="Genomic_DNA"/>
</dbReference>
<name>A0A5C6NB89_9TELE</name>
<evidence type="ECO:0000256" key="3">
    <source>
        <dbReference type="ARBA" id="ARBA00022448"/>
    </source>
</evidence>
<keyword evidence="8 11" id="KW-1133">Transmembrane helix</keyword>
<feature type="transmembrane region" description="Helical" evidence="11">
    <location>
        <begin position="873"/>
        <end position="895"/>
    </location>
</feature>
<keyword evidence="14" id="KW-1185">Reference proteome</keyword>